<dbReference type="InterPro" id="IPR001343">
    <property type="entry name" value="Hemolysn_Ca-bd"/>
</dbReference>
<dbReference type="Proteomes" id="UP000248856">
    <property type="component" value="Unassembled WGS sequence"/>
</dbReference>
<reference evidence="5 6" key="1">
    <citation type="submission" date="2018-06" db="EMBL/GenBank/DDBJ databases">
        <title>Genomic Encyclopedia of Archaeal and Bacterial Type Strains, Phase II (KMG-II): from individual species to whole genera.</title>
        <authorList>
            <person name="Goeker M."/>
        </authorList>
    </citation>
    <scope>NUCLEOTIDE SEQUENCE [LARGE SCALE GENOMIC DNA]</scope>
    <source>
        <strain evidence="5 6">CFPB 3232</strain>
    </source>
</reference>
<feature type="non-terminal residue" evidence="5">
    <location>
        <position position="1"/>
    </location>
</feature>
<dbReference type="EMBL" id="QLTA01000047">
    <property type="protein sequence ID" value="RAR76498.1"/>
    <property type="molecule type" value="Genomic_DNA"/>
</dbReference>
<dbReference type="RefSeq" id="WP_281269567.1">
    <property type="nucleotide sequence ID" value="NZ_QLTA01000047.1"/>
</dbReference>
<proteinExistence type="predicted"/>
<protein>
    <submittedName>
        <fullName evidence="5">Hemolysin type calcium-binding protein</fullName>
    </submittedName>
</protein>
<dbReference type="Pfam" id="PF00353">
    <property type="entry name" value="HemolysinCabind"/>
    <property type="match status" value="2"/>
</dbReference>
<comment type="caution">
    <text evidence="5">The sequence shown here is derived from an EMBL/GenBank/DDBJ whole genome shotgun (WGS) entry which is preliminary data.</text>
</comment>
<dbReference type="Pfam" id="PF06594">
    <property type="entry name" value="HCBP_related"/>
    <property type="match status" value="1"/>
</dbReference>
<evidence type="ECO:0000313" key="5">
    <source>
        <dbReference type="EMBL" id="RAR76498.1"/>
    </source>
</evidence>
<dbReference type="GO" id="GO:0005576">
    <property type="term" value="C:extracellular region"/>
    <property type="evidence" value="ECO:0007669"/>
    <property type="project" value="UniProtKB-SubCell"/>
</dbReference>
<organism evidence="5 6">
    <name type="scientific">Paracidovorax anthurii</name>
    <dbReference type="NCBI Taxonomy" id="78229"/>
    <lineage>
        <taxon>Bacteria</taxon>
        <taxon>Pseudomonadati</taxon>
        <taxon>Pseudomonadota</taxon>
        <taxon>Betaproteobacteria</taxon>
        <taxon>Burkholderiales</taxon>
        <taxon>Comamonadaceae</taxon>
        <taxon>Paracidovorax</taxon>
    </lineage>
</organism>
<evidence type="ECO:0000259" key="4">
    <source>
        <dbReference type="Pfam" id="PF06594"/>
    </source>
</evidence>
<dbReference type="Gene3D" id="2.150.10.10">
    <property type="entry name" value="Serralysin-like metalloprotease, C-terminal"/>
    <property type="match status" value="1"/>
</dbReference>
<dbReference type="AlphaFoldDB" id="A0A328YR70"/>
<keyword evidence="2" id="KW-0964">Secreted</keyword>
<evidence type="ECO:0000313" key="6">
    <source>
        <dbReference type="Proteomes" id="UP000248856"/>
    </source>
</evidence>
<dbReference type="InterPro" id="IPR050557">
    <property type="entry name" value="RTX_toxin/Mannuronan_C5-epim"/>
</dbReference>
<comment type="subcellular location">
    <subcellularLocation>
        <location evidence="1">Secreted</location>
    </subcellularLocation>
</comment>
<keyword evidence="6" id="KW-1185">Reference proteome</keyword>
<dbReference type="InterPro" id="IPR018511">
    <property type="entry name" value="Hemolysin-typ_Ca-bd_CS"/>
</dbReference>
<dbReference type="SUPFAM" id="SSF51120">
    <property type="entry name" value="beta-Roll"/>
    <property type="match status" value="1"/>
</dbReference>
<dbReference type="PROSITE" id="PS00330">
    <property type="entry name" value="HEMOLYSIN_CALCIUM"/>
    <property type="match status" value="3"/>
</dbReference>
<evidence type="ECO:0000256" key="2">
    <source>
        <dbReference type="ARBA" id="ARBA00022525"/>
    </source>
</evidence>
<dbReference type="PANTHER" id="PTHR38340">
    <property type="entry name" value="S-LAYER PROTEIN"/>
    <property type="match status" value="1"/>
</dbReference>
<evidence type="ECO:0000256" key="3">
    <source>
        <dbReference type="ARBA" id="ARBA00022837"/>
    </source>
</evidence>
<dbReference type="InterPro" id="IPR011049">
    <property type="entry name" value="Serralysin-like_metalloprot_C"/>
</dbReference>
<dbReference type="PANTHER" id="PTHR38340:SF1">
    <property type="entry name" value="S-LAYER PROTEIN"/>
    <property type="match status" value="1"/>
</dbReference>
<feature type="domain" description="Haemolysin-type calcium binding-related" evidence="4">
    <location>
        <begin position="165"/>
        <end position="206"/>
    </location>
</feature>
<keyword evidence="3" id="KW-0106">Calcium</keyword>
<gene>
    <name evidence="5" type="ORF">AX018_104741</name>
</gene>
<dbReference type="InterPro" id="IPR010566">
    <property type="entry name" value="Haemolys_ca-bd"/>
</dbReference>
<name>A0A328YR70_9BURK</name>
<sequence>FFLNDDPGNGRNVVQRMAFADGTVWDMSAILGRLYTGTEGNDTITGTKSADTISGLGGDDSLYGGDGDDVLLGGDGNDFLSAQGGDDVLDGGAGNDTLSGGYGLHNVYRFGRGDGQDYVQLGHDPYAMDESAHRQNTLQFKEGVKPEDIVLNRVADGWSSGTLGLEVSIAGTQDKVIIRSFLRNDDPGNAYNAVQRIAFADGTVWDLPAIRDRLLAGAAGGAGGAAGSVVAGTAVASAIASVDGGMQVTASPYESAPAHIANVRALVPVEPVLEEPGDAWGLQASAAKFLAAEGADPLADAAPILIHGVQAQAASSLGADDAAAVIDWFVSHARSQSLEGLQGLASLDGQANALVSAMAAFAPPAAGQSGLVAERQGSLANTIAVANWS</sequence>
<dbReference type="PRINTS" id="PR00313">
    <property type="entry name" value="CABNDNGRPT"/>
</dbReference>
<dbReference type="GO" id="GO:0005509">
    <property type="term" value="F:calcium ion binding"/>
    <property type="evidence" value="ECO:0007669"/>
    <property type="project" value="InterPro"/>
</dbReference>
<evidence type="ECO:0000256" key="1">
    <source>
        <dbReference type="ARBA" id="ARBA00004613"/>
    </source>
</evidence>
<accession>A0A328YR70</accession>